<accession>A0A8S5TMS6</accession>
<evidence type="ECO:0000313" key="2">
    <source>
        <dbReference type="EMBL" id="DAF64437.1"/>
    </source>
</evidence>
<sequence length="38" mass="4533">MILYKQSGELLWIKKLLYITYFCVILVDTLVDNIISLR</sequence>
<proteinExistence type="predicted"/>
<evidence type="ECO:0000256" key="1">
    <source>
        <dbReference type="SAM" id="Phobius"/>
    </source>
</evidence>
<protein>
    <submittedName>
        <fullName evidence="2">Uncharacterized protein</fullName>
    </submittedName>
</protein>
<keyword evidence="1" id="KW-0472">Membrane</keyword>
<keyword evidence="1" id="KW-1133">Transmembrane helix</keyword>
<keyword evidence="1" id="KW-0812">Transmembrane</keyword>
<dbReference type="EMBL" id="BK032860">
    <property type="protein sequence ID" value="DAF64437.1"/>
    <property type="molecule type" value="Genomic_DNA"/>
</dbReference>
<organism evidence="2">
    <name type="scientific">Siphoviridae sp. cttaA39</name>
    <dbReference type="NCBI Taxonomy" id="2827960"/>
    <lineage>
        <taxon>Viruses</taxon>
        <taxon>Duplodnaviria</taxon>
        <taxon>Heunggongvirae</taxon>
        <taxon>Uroviricota</taxon>
        <taxon>Caudoviricetes</taxon>
    </lineage>
</organism>
<reference evidence="2" key="1">
    <citation type="journal article" date="2021" name="Proc. Natl. Acad. Sci. U.S.A.">
        <title>A Catalog of Tens of Thousands of Viruses from Human Metagenomes Reveals Hidden Associations with Chronic Diseases.</title>
        <authorList>
            <person name="Tisza M.J."/>
            <person name="Buck C.B."/>
        </authorList>
    </citation>
    <scope>NUCLEOTIDE SEQUENCE</scope>
    <source>
        <strain evidence="2">CttaA39</strain>
    </source>
</reference>
<name>A0A8S5TMS6_9CAUD</name>
<feature type="transmembrane region" description="Helical" evidence="1">
    <location>
        <begin position="16"/>
        <end position="35"/>
    </location>
</feature>